<keyword evidence="2" id="KW-1185">Reference proteome</keyword>
<evidence type="ECO:0000313" key="1">
    <source>
        <dbReference type="EMBL" id="CAB9521803.1"/>
    </source>
</evidence>
<proteinExistence type="predicted"/>
<protein>
    <submittedName>
        <fullName evidence="1">Uncharacterized protein</fullName>
    </submittedName>
</protein>
<organism evidence="1 2">
    <name type="scientific">Seminavis robusta</name>
    <dbReference type="NCBI Taxonomy" id="568900"/>
    <lineage>
        <taxon>Eukaryota</taxon>
        <taxon>Sar</taxon>
        <taxon>Stramenopiles</taxon>
        <taxon>Ochrophyta</taxon>
        <taxon>Bacillariophyta</taxon>
        <taxon>Bacillariophyceae</taxon>
        <taxon>Bacillariophycidae</taxon>
        <taxon>Naviculales</taxon>
        <taxon>Naviculaceae</taxon>
        <taxon>Seminavis</taxon>
    </lineage>
</organism>
<dbReference type="Proteomes" id="UP001153069">
    <property type="component" value="Unassembled WGS sequence"/>
</dbReference>
<comment type="caution">
    <text evidence="1">The sequence shown here is derived from an EMBL/GenBank/DDBJ whole genome shotgun (WGS) entry which is preliminary data.</text>
</comment>
<reference evidence="1" key="1">
    <citation type="submission" date="2020-06" db="EMBL/GenBank/DDBJ databases">
        <authorList>
            <consortium name="Plant Systems Biology data submission"/>
        </authorList>
    </citation>
    <scope>NUCLEOTIDE SEQUENCE</scope>
    <source>
        <strain evidence="1">D6</strain>
    </source>
</reference>
<evidence type="ECO:0000313" key="2">
    <source>
        <dbReference type="Proteomes" id="UP001153069"/>
    </source>
</evidence>
<dbReference type="EMBL" id="CAICTM010001232">
    <property type="protein sequence ID" value="CAB9521803.1"/>
    <property type="molecule type" value="Genomic_DNA"/>
</dbReference>
<name>A0A9N8HT48_9STRA</name>
<accession>A0A9N8HT48</accession>
<dbReference type="AlphaFoldDB" id="A0A9N8HT48"/>
<gene>
    <name evidence="1" type="ORF">SEMRO_1234_G254900.1</name>
</gene>
<sequence length="162" mass="17691">MLRSAFQPVQRVPATEALELLVKSSASVAASDDPLELVQKGLVRCSLSDGSDLALLKISSSRCCPSLEDDEAPPSKAGSNFPEISWVLDDDLLPNDDDDDDSATSPVTLHVYATASWKDNRRTSYDAKTGGLVRSKGMVSALHMLRFDRPEPPVQRRRCTMN</sequence>